<feature type="compositionally biased region" description="Basic and acidic residues" evidence="1">
    <location>
        <begin position="72"/>
        <end position="91"/>
    </location>
</feature>
<keyword evidence="3" id="KW-1185">Reference proteome</keyword>
<organism evidence="2 3">
    <name type="scientific">Callosobruchus maculatus</name>
    <name type="common">Southern cowpea weevil</name>
    <name type="synonym">Pulse bruchid</name>
    <dbReference type="NCBI Taxonomy" id="64391"/>
    <lineage>
        <taxon>Eukaryota</taxon>
        <taxon>Metazoa</taxon>
        <taxon>Ecdysozoa</taxon>
        <taxon>Arthropoda</taxon>
        <taxon>Hexapoda</taxon>
        <taxon>Insecta</taxon>
        <taxon>Pterygota</taxon>
        <taxon>Neoptera</taxon>
        <taxon>Endopterygota</taxon>
        <taxon>Coleoptera</taxon>
        <taxon>Polyphaga</taxon>
        <taxon>Cucujiformia</taxon>
        <taxon>Chrysomeloidea</taxon>
        <taxon>Chrysomelidae</taxon>
        <taxon>Bruchinae</taxon>
        <taxon>Bruchini</taxon>
        <taxon>Callosobruchus</taxon>
    </lineage>
</organism>
<evidence type="ECO:0000256" key="1">
    <source>
        <dbReference type="SAM" id="MobiDB-lite"/>
    </source>
</evidence>
<evidence type="ECO:0000313" key="2">
    <source>
        <dbReference type="EMBL" id="VEN63640.1"/>
    </source>
</evidence>
<name>A0A653DV63_CALMS</name>
<proteinExistence type="predicted"/>
<evidence type="ECO:0000313" key="3">
    <source>
        <dbReference type="Proteomes" id="UP000410492"/>
    </source>
</evidence>
<dbReference type="EMBL" id="CAACVG010014755">
    <property type="protein sequence ID" value="VEN63640.1"/>
    <property type="molecule type" value="Genomic_DNA"/>
</dbReference>
<dbReference type="AlphaFoldDB" id="A0A653DV63"/>
<protein>
    <submittedName>
        <fullName evidence="2">Uncharacterized protein</fullName>
    </submittedName>
</protein>
<reference evidence="2 3" key="1">
    <citation type="submission" date="2019-01" db="EMBL/GenBank/DDBJ databases">
        <authorList>
            <person name="Sayadi A."/>
        </authorList>
    </citation>
    <scope>NUCLEOTIDE SEQUENCE [LARGE SCALE GENOMIC DNA]</scope>
</reference>
<feature type="region of interest" description="Disordered" evidence="1">
    <location>
        <begin position="66"/>
        <end position="99"/>
    </location>
</feature>
<dbReference type="Proteomes" id="UP000410492">
    <property type="component" value="Unassembled WGS sequence"/>
</dbReference>
<sequence>MDRNIDLDDFTKICRLCLACGNLQPIGNLKVLDTLARITSIQTCSDNDKFLRDIINRSAEKECFKETQSTDNDVKSESSDDEKNAYTRDDQIFSNKRRR</sequence>
<gene>
    <name evidence="2" type="ORF">CALMAC_LOCUS20417</name>
</gene>
<accession>A0A653DV63</accession>